<evidence type="ECO:0000313" key="3">
    <source>
        <dbReference type="EMBL" id="CAD8949037.1"/>
    </source>
</evidence>
<organism evidence="2">
    <name type="scientific">Hemiselmis andersenii</name>
    <name type="common">Cryptophyte alga</name>
    <dbReference type="NCBI Taxonomy" id="464988"/>
    <lineage>
        <taxon>Eukaryota</taxon>
        <taxon>Cryptophyceae</taxon>
        <taxon>Cryptomonadales</taxon>
        <taxon>Hemiselmidaceae</taxon>
        <taxon>Hemiselmis</taxon>
    </lineage>
</organism>
<reference evidence="2" key="1">
    <citation type="submission" date="2021-01" db="EMBL/GenBank/DDBJ databases">
        <authorList>
            <person name="Corre E."/>
            <person name="Pelletier E."/>
            <person name="Niang G."/>
            <person name="Scheremetjew M."/>
            <person name="Finn R."/>
            <person name="Kale V."/>
            <person name="Holt S."/>
            <person name="Cochrane G."/>
            <person name="Meng A."/>
            <person name="Brown T."/>
            <person name="Cohen L."/>
        </authorList>
    </citation>
    <scope>NUCLEOTIDE SEQUENCE</scope>
    <source>
        <strain evidence="2">CCMP441</strain>
        <strain evidence="3">CCMP644</strain>
    </source>
</reference>
<feature type="region of interest" description="Disordered" evidence="1">
    <location>
        <begin position="1"/>
        <end position="33"/>
    </location>
</feature>
<name>A0A6U4SMD4_HEMAN</name>
<evidence type="ECO:0000256" key="1">
    <source>
        <dbReference type="SAM" id="MobiDB-lite"/>
    </source>
</evidence>
<proteinExistence type="predicted"/>
<evidence type="ECO:0000313" key="2">
    <source>
        <dbReference type="EMBL" id="CAD8738479.1"/>
    </source>
</evidence>
<feature type="region of interest" description="Disordered" evidence="1">
    <location>
        <begin position="56"/>
        <end position="131"/>
    </location>
</feature>
<dbReference type="EMBL" id="HBFX01005827">
    <property type="protein sequence ID" value="CAD8949037.1"/>
    <property type="molecule type" value="Transcribed_RNA"/>
</dbReference>
<gene>
    <name evidence="3" type="ORF">HAND00432_LOCUS3555</name>
    <name evidence="2" type="ORF">HAND1043_LOCUS4971</name>
</gene>
<protein>
    <submittedName>
        <fullName evidence="2">Uncharacterized protein</fullName>
    </submittedName>
</protein>
<accession>A0A6U4SMD4</accession>
<sequence length="131" mass="13758">MPKVLEKQLSPTRTASHQGEGGPTSPMSAAKRNSVSGSFKMLMGLMFTDAAHVVFDKHGTPPQRPPTTPANASTEAGGEEAPPLKRESPQCSGRGYTRGSSDPMMIAKPEASQQAQIPAEWAGGANRVLSL</sequence>
<dbReference type="EMBL" id="HBFK01008230">
    <property type="protein sequence ID" value="CAD8738479.1"/>
    <property type="molecule type" value="Transcribed_RNA"/>
</dbReference>
<dbReference type="AlphaFoldDB" id="A0A6U4SMD4"/>